<accession>A0A1J5R1Y5</accession>
<dbReference type="AlphaFoldDB" id="A0A1J5R1Y5"/>
<evidence type="ECO:0000256" key="7">
    <source>
        <dbReference type="SAM" id="Phobius"/>
    </source>
</evidence>
<feature type="transmembrane region" description="Helical" evidence="7">
    <location>
        <begin position="159"/>
        <end position="178"/>
    </location>
</feature>
<dbReference type="EMBL" id="MLJW01000328">
    <property type="protein sequence ID" value="OIQ89490.1"/>
    <property type="molecule type" value="Genomic_DNA"/>
</dbReference>
<evidence type="ECO:0000256" key="6">
    <source>
        <dbReference type="ARBA" id="ARBA00023136"/>
    </source>
</evidence>
<dbReference type="GO" id="GO:0016679">
    <property type="term" value="F:oxidoreductase activity, acting on diphenols and related substances as donors"/>
    <property type="evidence" value="ECO:0007669"/>
    <property type="project" value="TreeGrafter"/>
</dbReference>
<keyword evidence="2" id="KW-0813">Transport</keyword>
<dbReference type="PANTHER" id="PTHR36964">
    <property type="entry name" value="PROTEIN-METHIONINE-SULFOXIDE REDUCTASE HEME-BINDING SUBUNIT MSRQ"/>
    <property type="match status" value="1"/>
</dbReference>
<comment type="subcellular location">
    <subcellularLocation>
        <location evidence="1">Membrane</location>
        <topology evidence="1">Multi-pass membrane protein</topology>
    </subcellularLocation>
</comment>
<keyword evidence="4 7" id="KW-1133">Transmembrane helix</keyword>
<reference evidence="9" key="1">
    <citation type="submission" date="2016-10" db="EMBL/GenBank/DDBJ databases">
        <title>Sequence of Gallionella enrichment culture.</title>
        <authorList>
            <person name="Poehlein A."/>
            <person name="Muehling M."/>
            <person name="Daniel R."/>
        </authorList>
    </citation>
    <scope>NUCLEOTIDE SEQUENCE</scope>
</reference>
<name>A0A1J5R1Y5_9ZZZZ</name>
<feature type="transmembrane region" description="Helical" evidence="7">
    <location>
        <begin position="86"/>
        <end position="105"/>
    </location>
</feature>
<proteinExistence type="inferred from homology"/>
<gene>
    <name evidence="9" type="primary">yedZ_6</name>
    <name evidence="9" type="ORF">GALL_286210</name>
</gene>
<dbReference type="HAMAP" id="MF_01207">
    <property type="entry name" value="MsrQ"/>
    <property type="match status" value="1"/>
</dbReference>
<dbReference type="InterPro" id="IPR013130">
    <property type="entry name" value="Fe3_Rdtase_TM_dom"/>
</dbReference>
<feature type="transmembrane region" description="Helical" evidence="7">
    <location>
        <begin position="117"/>
        <end position="138"/>
    </location>
</feature>
<sequence>MSVAAALRRATLQSRGFKPALFVLAALPLADLVWRAATVQLGADPEHALIWATGRWALRMLLLTLAITPLRQLFGLAELARLRRMFGLWAFAYAALHFFCYLWLVNDFSASAVVHDAARHPFVLAGLAALLMLLPLALTSRDAAIRRLGARRWRALHRMVYLIAPVAVFHAWWGQLAKHHTGEPRLYAAILASLLGWRVWRRLRAAPPRHAG</sequence>
<dbReference type="GO" id="GO:0010181">
    <property type="term" value="F:FMN binding"/>
    <property type="evidence" value="ECO:0007669"/>
    <property type="project" value="TreeGrafter"/>
</dbReference>
<dbReference type="InterPro" id="IPR022837">
    <property type="entry name" value="MsrQ-like"/>
</dbReference>
<keyword evidence="6 7" id="KW-0472">Membrane</keyword>
<keyword evidence="5" id="KW-0408">Iron</keyword>
<dbReference type="GO" id="GO:0020037">
    <property type="term" value="F:heme binding"/>
    <property type="evidence" value="ECO:0007669"/>
    <property type="project" value="TreeGrafter"/>
</dbReference>
<dbReference type="GO" id="GO:0005886">
    <property type="term" value="C:plasma membrane"/>
    <property type="evidence" value="ECO:0007669"/>
    <property type="project" value="TreeGrafter"/>
</dbReference>
<protein>
    <submittedName>
        <fullName evidence="9">Sulfoxide reductase heme-binding subunit YedZ</fullName>
    </submittedName>
</protein>
<feature type="transmembrane region" description="Helical" evidence="7">
    <location>
        <begin position="57"/>
        <end position="74"/>
    </location>
</feature>
<keyword evidence="3 7" id="KW-0812">Transmembrane</keyword>
<evidence type="ECO:0000256" key="5">
    <source>
        <dbReference type="ARBA" id="ARBA00023004"/>
    </source>
</evidence>
<dbReference type="PANTHER" id="PTHR36964:SF1">
    <property type="entry name" value="PROTEIN-METHIONINE-SULFOXIDE REDUCTASE HEME-BINDING SUBUNIT MSRQ"/>
    <property type="match status" value="1"/>
</dbReference>
<evidence type="ECO:0000259" key="8">
    <source>
        <dbReference type="Pfam" id="PF01794"/>
    </source>
</evidence>
<evidence type="ECO:0000256" key="4">
    <source>
        <dbReference type="ARBA" id="ARBA00022989"/>
    </source>
</evidence>
<evidence type="ECO:0000256" key="1">
    <source>
        <dbReference type="ARBA" id="ARBA00004141"/>
    </source>
</evidence>
<feature type="transmembrane region" description="Helical" evidence="7">
    <location>
        <begin position="20"/>
        <end position="37"/>
    </location>
</feature>
<evidence type="ECO:0000313" key="9">
    <source>
        <dbReference type="EMBL" id="OIQ89490.1"/>
    </source>
</evidence>
<feature type="domain" description="Ferric oxidoreductase" evidence="8">
    <location>
        <begin position="53"/>
        <end position="167"/>
    </location>
</feature>
<evidence type="ECO:0000256" key="3">
    <source>
        <dbReference type="ARBA" id="ARBA00022692"/>
    </source>
</evidence>
<feature type="transmembrane region" description="Helical" evidence="7">
    <location>
        <begin position="184"/>
        <end position="200"/>
    </location>
</feature>
<dbReference type="Pfam" id="PF01794">
    <property type="entry name" value="Ferric_reduct"/>
    <property type="match status" value="1"/>
</dbReference>
<comment type="caution">
    <text evidence="9">The sequence shown here is derived from an EMBL/GenBank/DDBJ whole genome shotgun (WGS) entry which is preliminary data.</text>
</comment>
<organism evidence="9">
    <name type="scientific">mine drainage metagenome</name>
    <dbReference type="NCBI Taxonomy" id="410659"/>
    <lineage>
        <taxon>unclassified sequences</taxon>
        <taxon>metagenomes</taxon>
        <taxon>ecological metagenomes</taxon>
    </lineage>
</organism>
<evidence type="ECO:0000256" key="2">
    <source>
        <dbReference type="ARBA" id="ARBA00022448"/>
    </source>
</evidence>